<dbReference type="AlphaFoldDB" id="A0AAD4NP05"/>
<accession>A0AAD4NP05</accession>
<name>A0AAD4NP05_9PLEO</name>
<gene>
    <name evidence="2" type="ORF">G6011_09300</name>
</gene>
<feature type="compositionally biased region" description="Low complexity" evidence="1">
    <location>
        <begin position="284"/>
        <end position="294"/>
    </location>
</feature>
<evidence type="ECO:0000313" key="3">
    <source>
        <dbReference type="Proteomes" id="UP001199106"/>
    </source>
</evidence>
<comment type="caution">
    <text evidence="2">The sequence shown here is derived from an EMBL/GenBank/DDBJ whole genome shotgun (WGS) entry which is preliminary data.</text>
</comment>
<dbReference type="EMBL" id="JAANER010000004">
    <property type="protein sequence ID" value="KAG9191212.1"/>
    <property type="molecule type" value="Genomic_DNA"/>
</dbReference>
<evidence type="ECO:0000313" key="2">
    <source>
        <dbReference type="EMBL" id="KAG9191212.1"/>
    </source>
</evidence>
<dbReference type="Proteomes" id="UP001199106">
    <property type="component" value="Unassembled WGS sequence"/>
</dbReference>
<keyword evidence="3" id="KW-1185">Reference proteome</keyword>
<evidence type="ECO:0000256" key="1">
    <source>
        <dbReference type="SAM" id="MobiDB-lite"/>
    </source>
</evidence>
<feature type="region of interest" description="Disordered" evidence="1">
    <location>
        <begin position="269"/>
        <end position="333"/>
    </location>
</feature>
<proteinExistence type="predicted"/>
<sequence>MISLLPRTPSQYTPVDAKVWDMIFLDTKTKVNKKKKKTAAVVAPTVEITAKDIDIRDWSSADRQMLTKGERVEIFISDTLITKISKPLLRETSATFGEIFKDGAIKLPEDTDKNDVVRVVNYLEAIVKVTTKPLHFTRVLKMAESLGVCAAARAFGMDKYTVHLYKKCEALLRQDPPAYEDIDAIIAFKTAHERLFKIVVNSLVKHVWEGTIPDPKDFAAYLAQNPTLDTTIKTAVQKHKYYFRKAEKLTERSAQAEEEQARREAYLKEKAERATKKRDDEKAPFAAKAAKDAALNQSIQKKTRVSEPKKRRFTAQENAYYRRMHSKKPPQDC</sequence>
<protein>
    <submittedName>
        <fullName evidence="2">Uncharacterized protein</fullName>
    </submittedName>
</protein>
<organism evidence="2 3">
    <name type="scientific">Alternaria panax</name>
    <dbReference type="NCBI Taxonomy" id="48097"/>
    <lineage>
        <taxon>Eukaryota</taxon>
        <taxon>Fungi</taxon>
        <taxon>Dikarya</taxon>
        <taxon>Ascomycota</taxon>
        <taxon>Pezizomycotina</taxon>
        <taxon>Dothideomycetes</taxon>
        <taxon>Pleosporomycetidae</taxon>
        <taxon>Pleosporales</taxon>
        <taxon>Pleosporineae</taxon>
        <taxon>Pleosporaceae</taxon>
        <taxon>Alternaria</taxon>
        <taxon>Alternaria sect. Panax</taxon>
    </lineage>
</organism>
<reference evidence="2" key="1">
    <citation type="submission" date="2021-07" db="EMBL/GenBank/DDBJ databases">
        <title>Genome Resource of American Ginseng Black Spot Pathogen Alternaria panax.</title>
        <authorList>
            <person name="Qiu C."/>
            <person name="Wang W."/>
            <person name="Liu Z."/>
        </authorList>
    </citation>
    <scope>NUCLEOTIDE SEQUENCE</scope>
    <source>
        <strain evidence="2">BNCC115425</strain>
    </source>
</reference>
<feature type="compositionally biased region" description="Basic residues" evidence="1">
    <location>
        <begin position="322"/>
        <end position="333"/>
    </location>
</feature>
<feature type="compositionally biased region" description="Basic and acidic residues" evidence="1">
    <location>
        <begin position="269"/>
        <end position="283"/>
    </location>
</feature>